<evidence type="ECO:0000256" key="6">
    <source>
        <dbReference type="ARBA" id="ARBA00023065"/>
    </source>
</evidence>
<feature type="compositionally biased region" description="Polar residues" evidence="8">
    <location>
        <begin position="159"/>
        <end position="169"/>
    </location>
</feature>
<evidence type="ECO:0000256" key="4">
    <source>
        <dbReference type="ARBA" id="ARBA00022692"/>
    </source>
</evidence>
<dbReference type="EMBL" id="HBKO01018426">
    <property type="protein sequence ID" value="CAE2218695.1"/>
    <property type="molecule type" value="Transcribed_RNA"/>
</dbReference>
<keyword evidence="5 9" id="KW-1133">Transmembrane helix</keyword>
<feature type="transmembrane region" description="Helical" evidence="9">
    <location>
        <begin position="35"/>
        <end position="54"/>
    </location>
</feature>
<evidence type="ECO:0000256" key="8">
    <source>
        <dbReference type="SAM" id="MobiDB-lite"/>
    </source>
</evidence>
<evidence type="ECO:0000256" key="9">
    <source>
        <dbReference type="SAM" id="Phobius"/>
    </source>
</evidence>
<keyword evidence="7 9" id="KW-0472">Membrane</keyword>
<dbReference type="PANTHER" id="PTHR33281:SF19">
    <property type="entry name" value="VOLTAGE-DEPENDENT ANION CHANNEL-FORMING PROTEIN YNEE"/>
    <property type="match status" value="1"/>
</dbReference>
<evidence type="ECO:0000256" key="5">
    <source>
        <dbReference type="ARBA" id="ARBA00022989"/>
    </source>
</evidence>
<evidence type="ECO:0000256" key="2">
    <source>
        <dbReference type="ARBA" id="ARBA00022448"/>
    </source>
</evidence>
<evidence type="ECO:0000256" key="1">
    <source>
        <dbReference type="ARBA" id="ARBA00004651"/>
    </source>
</evidence>
<evidence type="ECO:0000256" key="3">
    <source>
        <dbReference type="ARBA" id="ARBA00022475"/>
    </source>
</evidence>
<dbReference type="InterPro" id="IPR044669">
    <property type="entry name" value="YneE/VCCN1/2-like"/>
</dbReference>
<dbReference type="Pfam" id="PF25539">
    <property type="entry name" value="Bestrophin_2"/>
    <property type="match status" value="1"/>
</dbReference>
<dbReference type="PANTHER" id="PTHR33281">
    <property type="entry name" value="UPF0187 PROTEIN YNEE"/>
    <property type="match status" value="1"/>
</dbReference>
<organism evidence="10">
    <name type="scientific">Prymnesium polylepis</name>
    <dbReference type="NCBI Taxonomy" id="72548"/>
    <lineage>
        <taxon>Eukaryota</taxon>
        <taxon>Haptista</taxon>
        <taxon>Haptophyta</taxon>
        <taxon>Prymnesiophyceae</taxon>
        <taxon>Prymnesiales</taxon>
        <taxon>Prymnesiaceae</taxon>
        <taxon>Prymnesium</taxon>
    </lineage>
</organism>
<dbReference type="GO" id="GO:0005886">
    <property type="term" value="C:plasma membrane"/>
    <property type="evidence" value="ECO:0007669"/>
    <property type="project" value="UniProtKB-SubCell"/>
</dbReference>
<accession>A0A7S4I4W0</accession>
<evidence type="ECO:0008006" key="11">
    <source>
        <dbReference type="Google" id="ProtNLM"/>
    </source>
</evidence>
<keyword evidence="3" id="KW-1003">Cell membrane</keyword>
<dbReference type="AlphaFoldDB" id="A0A7S4I4W0"/>
<proteinExistence type="predicted"/>
<feature type="compositionally biased region" description="Basic and acidic residues" evidence="8">
    <location>
        <begin position="129"/>
        <end position="150"/>
    </location>
</feature>
<reference evidence="10" key="1">
    <citation type="submission" date="2021-01" db="EMBL/GenBank/DDBJ databases">
        <authorList>
            <person name="Corre E."/>
            <person name="Pelletier E."/>
            <person name="Niang G."/>
            <person name="Scheremetjew M."/>
            <person name="Finn R."/>
            <person name="Kale V."/>
            <person name="Holt S."/>
            <person name="Cochrane G."/>
            <person name="Meng A."/>
            <person name="Brown T."/>
            <person name="Cohen L."/>
        </authorList>
    </citation>
    <scope>NUCLEOTIDE SEQUENCE</scope>
    <source>
        <strain evidence="10">UIO037</strain>
    </source>
</reference>
<comment type="subcellular location">
    <subcellularLocation>
        <location evidence="1">Cell membrane</location>
        <topology evidence="1">Multi-pass membrane protein</topology>
    </subcellularLocation>
</comment>
<dbReference type="GO" id="GO:0005254">
    <property type="term" value="F:chloride channel activity"/>
    <property type="evidence" value="ECO:0007669"/>
    <property type="project" value="InterPro"/>
</dbReference>
<feature type="region of interest" description="Disordered" evidence="8">
    <location>
        <begin position="129"/>
        <end position="183"/>
    </location>
</feature>
<sequence>MAIDGLVSSMEDIFVDAETQATLVFPPPYAQVNRAIILAFLCIFPFAFVTTLGWHVMPVSYVASVVYLSIETCAAMMENPFGFDEIDIDMEKLVRRIDKHSSALVGLALGTINENFDLFPEARSTGTDARLRASSRSERQSITLTREKSTSKVQRHSSKNLLGDSQRSKVNVPKGMPPTGTMC</sequence>
<name>A0A7S4I4W0_9EUKA</name>
<evidence type="ECO:0000256" key="7">
    <source>
        <dbReference type="ARBA" id="ARBA00023136"/>
    </source>
</evidence>
<protein>
    <recommendedName>
        <fullName evidence="11">Bestrophin homolog</fullName>
    </recommendedName>
</protein>
<evidence type="ECO:0000313" key="10">
    <source>
        <dbReference type="EMBL" id="CAE2218695.1"/>
    </source>
</evidence>
<keyword evidence="2" id="KW-0813">Transport</keyword>
<keyword evidence="6" id="KW-0406">Ion transport</keyword>
<keyword evidence="4 9" id="KW-0812">Transmembrane</keyword>
<gene>
    <name evidence="10" type="ORF">CPOL0286_LOCUS8376</name>
</gene>